<dbReference type="Gene3D" id="2.160.20.10">
    <property type="entry name" value="Single-stranded right-handed beta-helix, Pectin lyase-like"/>
    <property type="match status" value="1"/>
</dbReference>
<keyword evidence="2" id="KW-0624">Polysaccharide degradation</keyword>
<evidence type="ECO:0000256" key="2">
    <source>
        <dbReference type="RuleBase" id="RU361173"/>
    </source>
</evidence>
<comment type="similarity">
    <text evidence="2">Belongs to the polysaccharide lyase 1 family.</text>
</comment>
<dbReference type="SMART" id="SM00656">
    <property type="entry name" value="Amb_all"/>
    <property type="match status" value="1"/>
</dbReference>
<keyword evidence="4" id="KW-0732">Signal</keyword>
<dbReference type="PANTHER" id="PTHR31683">
    <property type="entry name" value="PECTATE LYASE 18-RELATED"/>
    <property type="match status" value="1"/>
</dbReference>
<name>A0ABV4HY03_9GAMM</name>
<feature type="domain" description="Pectate lyase" evidence="5">
    <location>
        <begin position="111"/>
        <end position="372"/>
    </location>
</feature>
<dbReference type="GO" id="GO:0016829">
    <property type="term" value="F:lyase activity"/>
    <property type="evidence" value="ECO:0007669"/>
    <property type="project" value="UniProtKB-KW"/>
</dbReference>
<dbReference type="InterPro" id="IPR002022">
    <property type="entry name" value="Pec_lyase"/>
</dbReference>
<evidence type="ECO:0000256" key="1">
    <source>
        <dbReference type="ARBA" id="ARBA00023239"/>
    </source>
</evidence>
<feature type="region of interest" description="Disordered" evidence="3">
    <location>
        <begin position="129"/>
        <end position="152"/>
    </location>
</feature>
<sequence>MNRIRTACLSLLLLPLAANATDLSSLEREAIAPGDGWASAATEALPLGTTGGSAADVARVHTVHDRNALVAALGHPDATPKIIRVAGVIDANVDADGNPLACEDYARPDPETGELYSLEQYLADYDPAVWGRDSEPEGPQERARRASASAQQSRIRIRIPSNTTIVGVGPDAAIRGAWFDIRPGSGSDNAPANVIIRNLTFADTHDCFPQWDPTDGSAGNWNSLYDAISIRNATHVWIDHNTLLDDATADDTLPHYFGRLFQVHDGLIDITNASDLVTVSWNVLADHDKAMLVGSSDGASADRGRLRITLHHNLFHDLAQRVPRLRFGQAHVYNNLYSLSSEGAGRYGYSWGLGIESQLYAENNAFLVPPDVTPDRFIGIFNGTAAHVAGTYVNGVSRHNAVDVIAAYNAANGTAIGSEVDWTPTLFKRIDPTQSVPARVSVHAGPLE</sequence>
<evidence type="ECO:0000259" key="5">
    <source>
        <dbReference type="SMART" id="SM00656"/>
    </source>
</evidence>
<organism evidence="6 7">
    <name type="scientific">Luteimonas salinilitoris</name>
    <dbReference type="NCBI Taxonomy" id="3237697"/>
    <lineage>
        <taxon>Bacteria</taxon>
        <taxon>Pseudomonadati</taxon>
        <taxon>Pseudomonadota</taxon>
        <taxon>Gammaproteobacteria</taxon>
        <taxon>Lysobacterales</taxon>
        <taxon>Lysobacteraceae</taxon>
        <taxon>Luteimonas</taxon>
    </lineage>
</organism>
<dbReference type="InterPro" id="IPR011050">
    <property type="entry name" value="Pectin_lyase_fold/virulence"/>
</dbReference>
<accession>A0ABV4HY03</accession>
<dbReference type="InterPro" id="IPR012334">
    <property type="entry name" value="Pectin_lyas_fold"/>
</dbReference>
<dbReference type="RefSeq" id="WP_370564551.1">
    <property type="nucleotide sequence ID" value="NZ_JBFWIB010000009.1"/>
</dbReference>
<gene>
    <name evidence="6" type="ORF">AB6713_18320</name>
</gene>
<feature type="chain" id="PRO_5045532970" evidence="4">
    <location>
        <begin position="21"/>
        <end position="448"/>
    </location>
</feature>
<evidence type="ECO:0000256" key="3">
    <source>
        <dbReference type="SAM" id="MobiDB-lite"/>
    </source>
</evidence>
<keyword evidence="7" id="KW-1185">Reference proteome</keyword>
<dbReference type="Pfam" id="PF00544">
    <property type="entry name" value="Pectate_lyase_4"/>
    <property type="match status" value="1"/>
</dbReference>
<dbReference type="Proteomes" id="UP001566331">
    <property type="component" value="Unassembled WGS sequence"/>
</dbReference>
<evidence type="ECO:0000313" key="7">
    <source>
        <dbReference type="Proteomes" id="UP001566331"/>
    </source>
</evidence>
<feature type="compositionally biased region" description="Basic and acidic residues" evidence="3">
    <location>
        <begin position="132"/>
        <end position="144"/>
    </location>
</feature>
<proteinExistence type="inferred from homology"/>
<evidence type="ECO:0000256" key="4">
    <source>
        <dbReference type="SAM" id="SignalP"/>
    </source>
</evidence>
<evidence type="ECO:0000313" key="6">
    <source>
        <dbReference type="EMBL" id="MEZ0476552.1"/>
    </source>
</evidence>
<dbReference type="PANTHER" id="PTHR31683:SF18">
    <property type="entry name" value="PECTATE LYASE 21-RELATED"/>
    <property type="match status" value="1"/>
</dbReference>
<comment type="caution">
    <text evidence="6">The sequence shown here is derived from an EMBL/GenBank/DDBJ whole genome shotgun (WGS) entry which is preliminary data.</text>
</comment>
<reference evidence="6 7" key="1">
    <citation type="submission" date="2024-07" db="EMBL/GenBank/DDBJ databases">
        <title>Luteimonas salilacus sp. nov., isolated from the shore soil of Salt Lake in Tibet of China.</title>
        <authorList>
            <person name="Zhang X."/>
            <person name="Li A."/>
        </authorList>
    </citation>
    <scope>NUCLEOTIDE SEQUENCE [LARGE SCALE GENOMIC DNA]</scope>
    <source>
        <strain evidence="6 7">B3-2-R+30</strain>
    </source>
</reference>
<comment type="subcellular location">
    <subcellularLocation>
        <location evidence="2">Secreted</location>
    </subcellularLocation>
</comment>
<feature type="signal peptide" evidence="4">
    <location>
        <begin position="1"/>
        <end position="20"/>
    </location>
</feature>
<dbReference type="SUPFAM" id="SSF51126">
    <property type="entry name" value="Pectin lyase-like"/>
    <property type="match status" value="1"/>
</dbReference>
<dbReference type="InterPro" id="IPR045032">
    <property type="entry name" value="PEL"/>
</dbReference>
<keyword evidence="2" id="KW-0119">Carbohydrate metabolism</keyword>
<keyword evidence="2" id="KW-0964">Secreted</keyword>
<keyword evidence="1 2" id="KW-0456">Lyase</keyword>
<protein>
    <submittedName>
        <fullName evidence="6">Polysaccharide lyase family 1 protein</fullName>
    </submittedName>
</protein>
<dbReference type="EMBL" id="JBFWIC010000039">
    <property type="protein sequence ID" value="MEZ0476552.1"/>
    <property type="molecule type" value="Genomic_DNA"/>
</dbReference>